<dbReference type="EMBL" id="CP002551">
    <property type="protein sequence ID" value="ADZ09553.1"/>
    <property type="molecule type" value="Genomic_DNA"/>
</dbReference>
<dbReference type="AlphaFoldDB" id="F0T7I5"/>
<dbReference type="HOGENOM" id="CLU_1773202_0_0_2"/>
<evidence type="ECO:0000256" key="1">
    <source>
        <dbReference type="SAM" id="Phobius"/>
    </source>
</evidence>
<dbReference type="eggNOG" id="arCOG02884">
    <property type="taxonomic scope" value="Archaea"/>
</dbReference>
<dbReference type="STRING" id="877455.Metbo_1311"/>
<dbReference type="GeneID" id="10277762"/>
<proteinExistence type="predicted"/>
<dbReference type="KEGG" id="mel:Metbo_1311"/>
<name>F0T7I5_METLA</name>
<feature type="transmembrane region" description="Helical" evidence="1">
    <location>
        <begin position="114"/>
        <end position="134"/>
    </location>
</feature>
<keyword evidence="3" id="KW-1185">Reference proteome</keyword>
<dbReference type="OrthoDB" id="15347at2157"/>
<keyword evidence="1" id="KW-0472">Membrane</keyword>
<keyword evidence="1" id="KW-1133">Transmembrane helix</keyword>
<reference evidence="2 3" key="2">
    <citation type="journal article" date="2014" name="Int. J. Syst. Evol. Microbiol.">
        <title>Methanobacterium paludis sp. nov. and a novel strain of Methanobacterium lacus isolated from northern peatlands.</title>
        <authorList>
            <person name="Cadillo-Quiroz H."/>
            <person name="Brauer S.L."/>
            <person name="Goodson N."/>
            <person name="Yavitt J.B."/>
            <person name="Zinder S.H."/>
        </authorList>
    </citation>
    <scope>NUCLEOTIDE SEQUENCE [LARGE SCALE GENOMIC DNA]</scope>
    <source>
        <strain evidence="2 3">AL-21</strain>
    </source>
</reference>
<evidence type="ECO:0000313" key="3">
    <source>
        <dbReference type="Proteomes" id="UP000007490"/>
    </source>
</evidence>
<dbReference type="Proteomes" id="UP000007490">
    <property type="component" value="Chromosome"/>
</dbReference>
<organism evidence="2 3">
    <name type="scientific">Methanobacterium lacus (strain AL-21)</name>
    <dbReference type="NCBI Taxonomy" id="877455"/>
    <lineage>
        <taxon>Archaea</taxon>
        <taxon>Methanobacteriati</taxon>
        <taxon>Methanobacteriota</taxon>
        <taxon>Methanomada group</taxon>
        <taxon>Methanobacteria</taxon>
        <taxon>Methanobacteriales</taxon>
        <taxon>Methanobacteriaceae</taxon>
        <taxon>Methanobacterium</taxon>
    </lineage>
</organism>
<reference evidence="3" key="1">
    <citation type="submission" date="2011-02" db="EMBL/GenBank/DDBJ databases">
        <title>Complete sequence of Methanobacterium sp. AL-21.</title>
        <authorList>
            <consortium name="US DOE Joint Genome Institute"/>
            <person name="Lucas S."/>
            <person name="Copeland A."/>
            <person name="Lapidus A."/>
            <person name="Cheng J.-F."/>
            <person name="Goodwin L."/>
            <person name="Pitluck S."/>
            <person name="Chertkov O."/>
            <person name="Detter J.C."/>
            <person name="Han C."/>
            <person name="Tapia R."/>
            <person name="Land M."/>
            <person name="Hauser L."/>
            <person name="Kyrpides N."/>
            <person name="Ivanova N."/>
            <person name="Mikhailova N."/>
            <person name="Pagani I."/>
            <person name="Cadillo-Quiroz H."/>
            <person name="Imachi H."/>
            <person name="Zinder S."/>
            <person name="Liu W."/>
            <person name="Woyke T."/>
        </authorList>
    </citation>
    <scope>NUCLEOTIDE SEQUENCE [LARGE SCALE GENOMIC DNA]</scope>
    <source>
        <strain evidence="3">AL-21</strain>
    </source>
</reference>
<accession>F0T7I5</accession>
<sequence>MRSDPIEKYINNVTKNMGSKQREEVARELKAHIWDSADALAEEKHVEVDDTIIQDTITRMGPAEDIAAMYPKEKAGKDKIIDGLKYIARSLIFFIVAAGIIGIVLQLIFKDISIYPFVVVAIIVYLVIMSIHFVRRKFIPKFLENK</sequence>
<evidence type="ECO:0000313" key="2">
    <source>
        <dbReference type="EMBL" id="ADZ09553.1"/>
    </source>
</evidence>
<gene>
    <name evidence="2" type="ordered locus">Metbo_1311</name>
</gene>
<feature type="transmembrane region" description="Helical" evidence="1">
    <location>
        <begin position="86"/>
        <end position="108"/>
    </location>
</feature>
<dbReference type="RefSeq" id="WP_013644904.1">
    <property type="nucleotide sequence ID" value="NC_015216.1"/>
</dbReference>
<protein>
    <submittedName>
        <fullName evidence="2">Uncharacterized protein</fullName>
    </submittedName>
</protein>
<keyword evidence="1" id="KW-0812">Transmembrane</keyword>